<dbReference type="AlphaFoldDB" id="A0AAN9I779"/>
<dbReference type="PRINTS" id="PR00463">
    <property type="entry name" value="EP450I"/>
</dbReference>
<feature type="transmembrane region" description="Helical" evidence="9">
    <location>
        <begin position="7"/>
        <end position="27"/>
    </location>
</feature>
<dbReference type="Gene3D" id="1.10.630.10">
    <property type="entry name" value="Cytochrome P450"/>
    <property type="match status" value="1"/>
</dbReference>
<evidence type="ECO:0000256" key="5">
    <source>
        <dbReference type="ARBA" id="ARBA00023004"/>
    </source>
</evidence>
<feature type="binding site" description="axial binding residue" evidence="7">
    <location>
        <position position="465"/>
    </location>
    <ligand>
        <name>heme</name>
        <dbReference type="ChEBI" id="CHEBI:30413"/>
    </ligand>
    <ligandPart>
        <name>Fe</name>
        <dbReference type="ChEBI" id="CHEBI:18248"/>
    </ligandPart>
</feature>
<accession>A0AAN9I779</accession>
<evidence type="ECO:0000256" key="7">
    <source>
        <dbReference type="PIRSR" id="PIRSR602401-1"/>
    </source>
</evidence>
<organism evidence="10 11">
    <name type="scientific">Crotalaria pallida</name>
    <name type="common">Smooth rattlebox</name>
    <name type="synonym">Crotalaria striata</name>
    <dbReference type="NCBI Taxonomy" id="3830"/>
    <lineage>
        <taxon>Eukaryota</taxon>
        <taxon>Viridiplantae</taxon>
        <taxon>Streptophyta</taxon>
        <taxon>Embryophyta</taxon>
        <taxon>Tracheophyta</taxon>
        <taxon>Spermatophyta</taxon>
        <taxon>Magnoliopsida</taxon>
        <taxon>eudicotyledons</taxon>
        <taxon>Gunneridae</taxon>
        <taxon>Pentapetalae</taxon>
        <taxon>rosids</taxon>
        <taxon>fabids</taxon>
        <taxon>Fabales</taxon>
        <taxon>Fabaceae</taxon>
        <taxon>Papilionoideae</taxon>
        <taxon>50 kb inversion clade</taxon>
        <taxon>genistoids sensu lato</taxon>
        <taxon>core genistoids</taxon>
        <taxon>Crotalarieae</taxon>
        <taxon>Crotalaria</taxon>
    </lineage>
</organism>
<evidence type="ECO:0000256" key="1">
    <source>
        <dbReference type="ARBA" id="ARBA00010617"/>
    </source>
</evidence>
<dbReference type="InterPro" id="IPR036396">
    <property type="entry name" value="Cyt_P450_sf"/>
</dbReference>
<keyword evidence="4 8" id="KW-0560">Oxidoreductase</keyword>
<dbReference type="SUPFAM" id="SSF48264">
    <property type="entry name" value="Cytochrome P450"/>
    <property type="match status" value="1"/>
</dbReference>
<reference evidence="10 11" key="1">
    <citation type="submission" date="2024-01" db="EMBL/GenBank/DDBJ databases">
        <title>The genomes of 5 underutilized Papilionoideae crops provide insights into root nodulation and disease resistanc.</title>
        <authorList>
            <person name="Yuan L."/>
        </authorList>
    </citation>
    <scope>NUCLEOTIDE SEQUENCE [LARGE SCALE GENOMIC DNA]</scope>
    <source>
        <strain evidence="10">ZHUSHIDOU_FW_LH</strain>
        <tissue evidence="10">Leaf</tissue>
    </source>
</reference>
<keyword evidence="5 7" id="KW-0408">Iron</keyword>
<dbReference type="Pfam" id="PF00067">
    <property type="entry name" value="p450"/>
    <property type="match status" value="1"/>
</dbReference>
<evidence type="ECO:0000256" key="2">
    <source>
        <dbReference type="ARBA" id="ARBA00022617"/>
    </source>
</evidence>
<evidence type="ECO:0008006" key="12">
    <source>
        <dbReference type="Google" id="ProtNLM"/>
    </source>
</evidence>
<dbReference type="GO" id="GO:0016705">
    <property type="term" value="F:oxidoreductase activity, acting on paired donors, with incorporation or reduction of molecular oxygen"/>
    <property type="evidence" value="ECO:0007669"/>
    <property type="project" value="InterPro"/>
</dbReference>
<evidence type="ECO:0000256" key="9">
    <source>
        <dbReference type="SAM" id="Phobius"/>
    </source>
</evidence>
<proteinExistence type="inferred from homology"/>
<evidence type="ECO:0000256" key="8">
    <source>
        <dbReference type="RuleBase" id="RU000461"/>
    </source>
</evidence>
<keyword evidence="9" id="KW-0472">Membrane</keyword>
<dbReference type="CDD" id="cd20654">
    <property type="entry name" value="CYP82"/>
    <property type="match status" value="1"/>
</dbReference>
<dbReference type="PRINTS" id="PR00385">
    <property type="entry name" value="P450"/>
</dbReference>
<comment type="cofactor">
    <cofactor evidence="7">
        <name>heme</name>
        <dbReference type="ChEBI" id="CHEBI:30413"/>
    </cofactor>
</comment>
<evidence type="ECO:0000256" key="6">
    <source>
        <dbReference type="ARBA" id="ARBA00023033"/>
    </source>
</evidence>
<evidence type="ECO:0000313" key="11">
    <source>
        <dbReference type="Proteomes" id="UP001372338"/>
    </source>
</evidence>
<dbReference type="GO" id="GO:0004497">
    <property type="term" value="F:monooxygenase activity"/>
    <property type="evidence" value="ECO:0007669"/>
    <property type="project" value="UniProtKB-KW"/>
</dbReference>
<dbReference type="InterPro" id="IPR017972">
    <property type="entry name" value="Cyt_P450_CS"/>
</dbReference>
<dbReference type="Proteomes" id="UP001372338">
    <property type="component" value="Unassembled WGS sequence"/>
</dbReference>
<comment type="similarity">
    <text evidence="1 8">Belongs to the cytochrome P450 family.</text>
</comment>
<keyword evidence="6 8" id="KW-0503">Monooxygenase</keyword>
<keyword evidence="11" id="KW-1185">Reference proteome</keyword>
<dbReference type="GO" id="GO:0005506">
    <property type="term" value="F:iron ion binding"/>
    <property type="evidence" value="ECO:0007669"/>
    <property type="project" value="InterPro"/>
</dbReference>
<comment type="caution">
    <text evidence="10">The sequence shown here is derived from an EMBL/GenBank/DDBJ whole genome shotgun (WGS) entry which is preliminary data.</text>
</comment>
<keyword evidence="3 7" id="KW-0479">Metal-binding</keyword>
<protein>
    <recommendedName>
        <fullName evidence="12">Cytochrome P450</fullName>
    </recommendedName>
</protein>
<evidence type="ECO:0000313" key="10">
    <source>
        <dbReference type="EMBL" id="KAK7266230.1"/>
    </source>
</evidence>
<dbReference type="EMBL" id="JAYWIO010000004">
    <property type="protein sequence ID" value="KAK7266230.1"/>
    <property type="molecule type" value="Genomic_DNA"/>
</dbReference>
<dbReference type="InterPro" id="IPR002401">
    <property type="entry name" value="Cyt_P450_E_grp-I"/>
</dbReference>
<evidence type="ECO:0000256" key="4">
    <source>
        <dbReference type="ARBA" id="ARBA00023002"/>
    </source>
</evidence>
<name>A0AAN9I779_CROPI</name>
<evidence type="ECO:0000256" key="3">
    <source>
        <dbReference type="ARBA" id="ARBA00022723"/>
    </source>
</evidence>
<dbReference type="PROSITE" id="PS00086">
    <property type="entry name" value="CYTOCHROME_P450"/>
    <property type="match status" value="1"/>
</dbReference>
<sequence length="528" mass="59764">MDTVLNCLNPTAIGLLLSLIFFCFFLYRSKLVHGSAREPPMVAGAWPILGHLPLLSNSQKTLHRALGALADKYGPLFTIKLGAKRVLVLSNSELAKECFTKNDKVISSRPKLVAIETMTYNQTMFGFAPYGSYWRELRKIATLEILSNRRVELLNHALVSDVHTSIKELFGVWFSKKNESRYVMVDMKEWFHQTIFKMTLGIIVGKKYFGSGAVVEEKEAQRCLKALEKFMHLMGIFTAADAIPFLRRFDFGGYENAMKENAKELDKIVSEWLEEHHRNKALGEKAERDQDFIDVLISVINGETIDGCDADTIIKATVLFLILGSTDTSSVTLTWTLCFLLKNPHILKKAKEELDIQIGKERFINESDINKLVYLQAIVKETLRLHPTGPLSGPREFTEDCTLGGYHVREGTQLITNLWKIQTDPSIWSNPLEFKPERFLTTHKEVDVRGHHFELIPFGSGRRICPGISFGLQTVHLTLANFLHSFEILNASNDPIDMTENLGLTNTKVTPLEILIKPCLSPNCYETV</sequence>
<keyword evidence="9" id="KW-0812">Transmembrane</keyword>
<dbReference type="InterPro" id="IPR001128">
    <property type="entry name" value="Cyt_P450"/>
</dbReference>
<dbReference type="PANTHER" id="PTHR47947:SF49">
    <property type="entry name" value="CYTOCHROME P450 FAMILY PROTEIN"/>
    <property type="match status" value="1"/>
</dbReference>
<keyword evidence="2 7" id="KW-0349">Heme</keyword>
<dbReference type="PANTHER" id="PTHR47947">
    <property type="entry name" value="CYTOCHROME P450 82C3-RELATED"/>
    <property type="match status" value="1"/>
</dbReference>
<gene>
    <name evidence="10" type="ORF">RIF29_18872</name>
</gene>
<keyword evidence="9" id="KW-1133">Transmembrane helix</keyword>
<dbReference type="InterPro" id="IPR050651">
    <property type="entry name" value="Plant_Cytochrome_P450_Monoox"/>
</dbReference>
<dbReference type="FunFam" id="1.10.630.10:FF:000026">
    <property type="entry name" value="Cytochrome P450 82C4"/>
    <property type="match status" value="1"/>
</dbReference>
<dbReference type="GO" id="GO:0020037">
    <property type="term" value="F:heme binding"/>
    <property type="evidence" value="ECO:0007669"/>
    <property type="project" value="InterPro"/>
</dbReference>